<reference evidence="2" key="1">
    <citation type="submission" date="2019-12" db="EMBL/GenBank/DDBJ databases">
        <authorList>
            <person name="Scholes J."/>
        </authorList>
    </citation>
    <scope>NUCLEOTIDE SEQUENCE</scope>
</reference>
<comment type="caution">
    <text evidence="2">The sequence shown here is derived from an EMBL/GenBank/DDBJ whole genome shotgun (WGS) entry which is preliminary data.</text>
</comment>
<dbReference type="InterPro" id="IPR038595">
    <property type="entry name" value="LOR_sf"/>
</dbReference>
<dbReference type="PANTHER" id="PTHR31087:SF153">
    <property type="entry name" value="PROTEIN LURP-ONE-RELATED 11"/>
    <property type="match status" value="1"/>
</dbReference>
<organism evidence="2 3">
    <name type="scientific">Striga hermonthica</name>
    <name type="common">Purple witchweed</name>
    <name type="synonym">Buchnera hermonthica</name>
    <dbReference type="NCBI Taxonomy" id="68872"/>
    <lineage>
        <taxon>Eukaryota</taxon>
        <taxon>Viridiplantae</taxon>
        <taxon>Streptophyta</taxon>
        <taxon>Embryophyta</taxon>
        <taxon>Tracheophyta</taxon>
        <taxon>Spermatophyta</taxon>
        <taxon>Magnoliopsida</taxon>
        <taxon>eudicotyledons</taxon>
        <taxon>Gunneridae</taxon>
        <taxon>Pentapetalae</taxon>
        <taxon>asterids</taxon>
        <taxon>lamiids</taxon>
        <taxon>Lamiales</taxon>
        <taxon>Orobanchaceae</taxon>
        <taxon>Buchnereae</taxon>
        <taxon>Striga</taxon>
    </lineage>
</organism>
<dbReference type="PANTHER" id="PTHR31087">
    <property type="match status" value="1"/>
</dbReference>
<evidence type="ECO:0000313" key="3">
    <source>
        <dbReference type="Proteomes" id="UP001153555"/>
    </source>
</evidence>
<gene>
    <name evidence="2" type="ORF">SHERM_08084</name>
</gene>
<dbReference type="Pfam" id="PF04525">
    <property type="entry name" value="LOR"/>
    <property type="match status" value="1"/>
</dbReference>
<dbReference type="InterPro" id="IPR007612">
    <property type="entry name" value="LOR"/>
</dbReference>
<dbReference type="Proteomes" id="UP001153555">
    <property type="component" value="Unassembled WGS sequence"/>
</dbReference>
<name>A0A9N7P2J9_STRHE</name>
<proteinExistence type="inferred from homology"/>
<protein>
    <submittedName>
        <fullName evidence="2">Protein LURP-one-related 11</fullName>
    </submittedName>
</protein>
<dbReference type="OrthoDB" id="652749at2759"/>
<keyword evidence="3" id="KW-1185">Reference proteome</keyword>
<evidence type="ECO:0000256" key="1">
    <source>
        <dbReference type="ARBA" id="ARBA00005437"/>
    </source>
</evidence>
<dbReference type="SUPFAM" id="SSF54518">
    <property type="entry name" value="Tubby C-terminal domain-like"/>
    <property type="match status" value="1"/>
</dbReference>
<dbReference type="InterPro" id="IPR025659">
    <property type="entry name" value="Tubby-like_C"/>
</dbReference>
<dbReference type="AlphaFoldDB" id="A0A9N7P2J9"/>
<accession>A0A9N7P2J9</accession>
<dbReference type="EMBL" id="CACSLK010034598">
    <property type="protein sequence ID" value="CAA0842220.1"/>
    <property type="molecule type" value="Genomic_DNA"/>
</dbReference>
<dbReference type="Gene3D" id="2.40.160.200">
    <property type="entry name" value="LURP1-related"/>
    <property type="match status" value="1"/>
</dbReference>
<sequence length="173" mass="19527">MKSLVFHGNGCTVFNTKGDVVYRVDNYQKRCGSRVFLMDANGKVLYSINKKKMHISGCWEGYKWNGNSKDNDGRPWFQVRRNSAILSKDMSYKVAFKCREENDEYKIIGSIQGKSALKIVDSSCHLLAEAVQKQSLMGVSLGEDVLRLTVEPQADQSLVMALVTVYSMINNKL</sequence>
<comment type="similarity">
    <text evidence="1">Belongs to the LOR family.</text>
</comment>
<evidence type="ECO:0000313" key="2">
    <source>
        <dbReference type="EMBL" id="CAA0842220.1"/>
    </source>
</evidence>